<gene>
    <name evidence="1" type="ORF">OWO77_04645</name>
</gene>
<proteinExistence type="predicted"/>
<dbReference type="RefSeq" id="WP_285369425.1">
    <property type="nucleotide sequence ID" value="NZ_JAPNQM010000001.1"/>
</dbReference>
<reference evidence="1" key="2">
    <citation type="journal article" date="2023" name="Vet. Microbiol.">
        <title>Emergence of livestock-associated Mammaliicoccus sciuri ST71 co-harbouring mecA and mecC genes in Brazil.</title>
        <authorList>
            <person name="de Moura G.S."/>
            <person name="de Carvalho E."/>
            <person name="Ramos Sanchez E.M."/>
            <person name="Sellera F.P."/>
            <person name="Marques M.F.S."/>
            <person name="Heinemann M.B."/>
            <person name="De Vliegher S."/>
            <person name="Souza F.N."/>
            <person name="Mota R.A."/>
        </authorList>
    </citation>
    <scope>NUCLEOTIDE SEQUENCE</scope>
    <source>
        <strain evidence="1">BR656</strain>
    </source>
</reference>
<name>A0ABT7HVS9_MAMSC</name>
<evidence type="ECO:0008006" key="3">
    <source>
        <dbReference type="Google" id="ProtNLM"/>
    </source>
</evidence>
<reference evidence="1" key="1">
    <citation type="submission" date="2022-09" db="EMBL/GenBank/DDBJ databases">
        <authorList>
            <person name="De Moura G.S."/>
            <person name="Carvalho E."/>
            <person name="Ramos Sanchez E.M."/>
            <person name="Sellera F.P."/>
            <person name="Marques M.F.S."/>
            <person name="Heinemann M.B."/>
            <person name="De Vliegher S."/>
            <person name="Souza F.N."/>
            <person name="Mota R.A."/>
        </authorList>
    </citation>
    <scope>NUCLEOTIDE SEQUENCE</scope>
    <source>
        <strain evidence="1">BR656</strain>
    </source>
</reference>
<evidence type="ECO:0000313" key="1">
    <source>
        <dbReference type="EMBL" id="MDL0116256.1"/>
    </source>
</evidence>
<sequence length="73" mass="8651">MNELFYTANDLARILGSSVPTAYKRIREMNQELKEQGYYVVNGKIPKELFYEKYPHLPKEEVEKALNLRRSTK</sequence>
<protein>
    <recommendedName>
        <fullName evidence="3">ICEBs1 excisionase</fullName>
    </recommendedName>
</protein>
<accession>A0ABT7HVS9</accession>
<evidence type="ECO:0000313" key="2">
    <source>
        <dbReference type="Proteomes" id="UP001176210"/>
    </source>
</evidence>
<organism evidence="1 2">
    <name type="scientific">Mammaliicoccus sciuri</name>
    <name type="common">Staphylococcus sciuri</name>
    <dbReference type="NCBI Taxonomy" id="1296"/>
    <lineage>
        <taxon>Bacteria</taxon>
        <taxon>Bacillati</taxon>
        <taxon>Bacillota</taxon>
        <taxon>Bacilli</taxon>
        <taxon>Bacillales</taxon>
        <taxon>Staphylococcaceae</taxon>
        <taxon>Mammaliicoccus</taxon>
    </lineage>
</organism>
<dbReference type="Proteomes" id="UP001176210">
    <property type="component" value="Unassembled WGS sequence"/>
</dbReference>
<dbReference type="EMBL" id="JAPNQM010000001">
    <property type="protein sequence ID" value="MDL0116256.1"/>
    <property type="molecule type" value="Genomic_DNA"/>
</dbReference>
<comment type="caution">
    <text evidence="1">The sequence shown here is derived from an EMBL/GenBank/DDBJ whole genome shotgun (WGS) entry which is preliminary data.</text>
</comment>
<keyword evidence="2" id="KW-1185">Reference proteome</keyword>